<evidence type="ECO:0000256" key="7">
    <source>
        <dbReference type="ARBA" id="ARBA00023136"/>
    </source>
</evidence>
<protein>
    <recommendedName>
        <fullName evidence="10 11">Cytochrome b mRNA-processing protein 4</fullName>
    </recommendedName>
</protein>
<comment type="caution">
    <text evidence="12">The sequence shown here is derived from an EMBL/GenBank/DDBJ whole genome shotgun (WGS) entry which is preliminary data.</text>
</comment>
<evidence type="ECO:0000256" key="1">
    <source>
        <dbReference type="ARBA" id="ARBA00004434"/>
    </source>
</evidence>
<dbReference type="EMBL" id="MU003788">
    <property type="protein sequence ID" value="KAF2721747.1"/>
    <property type="molecule type" value="Genomic_DNA"/>
</dbReference>
<evidence type="ECO:0000256" key="6">
    <source>
        <dbReference type="ARBA" id="ARBA00023128"/>
    </source>
</evidence>
<keyword evidence="5 11" id="KW-1133">Transmembrane helix</keyword>
<dbReference type="GO" id="GO:0034551">
    <property type="term" value="P:mitochondrial respiratory chain complex III assembly"/>
    <property type="evidence" value="ECO:0007669"/>
    <property type="project" value="TreeGrafter"/>
</dbReference>
<feature type="transmembrane region" description="Helical" evidence="11">
    <location>
        <begin position="6"/>
        <end position="28"/>
    </location>
</feature>
<evidence type="ECO:0000256" key="5">
    <source>
        <dbReference type="ARBA" id="ARBA00022989"/>
    </source>
</evidence>
<keyword evidence="13" id="KW-1185">Reference proteome</keyword>
<dbReference type="Proteomes" id="UP000799441">
    <property type="component" value="Unassembled WGS sequence"/>
</dbReference>
<comment type="function">
    <text evidence="9 11">Essential for the assembly of ubiquinol-cytochrome c reductase. It has a direct effect on the correct occurrence of the Rieske protein, core 4, core 5 and apocytochrome b.</text>
</comment>
<gene>
    <name evidence="12" type="ORF">K431DRAFT_312367</name>
</gene>
<dbReference type="PANTHER" id="PTHR28202:SF1">
    <property type="entry name" value="ASSEMBLY FACTOR CBP4"/>
    <property type="match status" value="1"/>
</dbReference>
<dbReference type="OrthoDB" id="5576752at2759"/>
<keyword evidence="7 11" id="KW-0472">Membrane</keyword>
<comment type="subcellular location">
    <subcellularLocation>
        <location evidence="1 11">Mitochondrion inner membrane</location>
        <topology evidence="1 11">Single-pass membrane protein</topology>
    </subcellularLocation>
</comment>
<dbReference type="InterPro" id="IPR012420">
    <property type="entry name" value="Cbp4"/>
</dbReference>
<sequence>MRSIAWVKMLVAGGAMCVGGPALIYYVMPTEEELFLRYNPELQRRSLENRQEKQEDFDKFVTRLKEYSKSDKPIWTAWEQDHEKRRRLDILREIEDRKQAEDKAAAMRKEIRDSIK</sequence>
<evidence type="ECO:0000256" key="4">
    <source>
        <dbReference type="ARBA" id="ARBA00022792"/>
    </source>
</evidence>
<evidence type="ECO:0000256" key="8">
    <source>
        <dbReference type="ARBA" id="ARBA00023186"/>
    </source>
</evidence>
<evidence type="ECO:0000256" key="9">
    <source>
        <dbReference type="ARBA" id="ARBA00025413"/>
    </source>
</evidence>
<reference evidence="12" key="1">
    <citation type="journal article" date="2020" name="Stud. Mycol.">
        <title>101 Dothideomycetes genomes: a test case for predicting lifestyles and emergence of pathogens.</title>
        <authorList>
            <person name="Haridas S."/>
            <person name="Albert R."/>
            <person name="Binder M."/>
            <person name="Bloem J."/>
            <person name="Labutti K."/>
            <person name="Salamov A."/>
            <person name="Andreopoulos B."/>
            <person name="Baker S."/>
            <person name="Barry K."/>
            <person name="Bills G."/>
            <person name="Bluhm B."/>
            <person name="Cannon C."/>
            <person name="Castanera R."/>
            <person name="Culley D."/>
            <person name="Daum C."/>
            <person name="Ezra D."/>
            <person name="Gonzalez J."/>
            <person name="Henrissat B."/>
            <person name="Kuo A."/>
            <person name="Liang C."/>
            <person name="Lipzen A."/>
            <person name="Lutzoni F."/>
            <person name="Magnuson J."/>
            <person name="Mondo S."/>
            <person name="Nolan M."/>
            <person name="Ohm R."/>
            <person name="Pangilinan J."/>
            <person name="Park H.-J."/>
            <person name="Ramirez L."/>
            <person name="Alfaro M."/>
            <person name="Sun H."/>
            <person name="Tritt A."/>
            <person name="Yoshinaga Y."/>
            <person name="Zwiers L.-H."/>
            <person name="Turgeon B."/>
            <person name="Goodwin S."/>
            <person name="Spatafora J."/>
            <person name="Crous P."/>
            <person name="Grigoriev I."/>
        </authorList>
    </citation>
    <scope>NUCLEOTIDE SEQUENCE</scope>
    <source>
        <strain evidence="12">CBS 116435</strain>
    </source>
</reference>
<evidence type="ECO:0000313" key="13">
    <source>
        <dbReference type="Proteomes" id="UP000799441"/>
    </source>
</evidence>
<dbReference type="GO" id="GO:0005743">
    <property type="term" value="C:mitochondrial inner membrane"/>
    <property type="evidence" value="ECO:0007669"/>
    <property type="project" value="UniProtKB-SubCell"/>
</dbReference>
<evidence type="ECO:0000256" key="11">
    <source>
        <dbReference type="RuleBase" id="RU368005"/>
    </source>
</evidence>
<accession>A0A9P4QBQ7</accession>
<dbReference type="AlphaFoldDB" id="A0A9P4QBQ7"/>
<comment type="similarity">
    <text evidence="2 11">Belongs to the CBP4 family.</text>
</comment>
<dbReference type="Pfam" id="PF07960">
    <property type="entry name" value="CBP4"/>
    <property type="match status" value="1"/>
</dbReference>
<proteinExistence type="inferred from homology"/>
<dbReference type="PANTHER" id="PTHR28202">
    <property type="entry name" value="ASSEMBLY FACTOR CBP4"/>
    <property type="match status" value="1"/>
</dbReference>
<keyword evidence="3 11" id="KW-0812">Transmembrane</keyword>
<name>A0A9P4QBQ7_9PEZI</name>
<evidence type="ECO:0000256" key="3">
    <source>
        <dbReference type="ARBA" id="ARBA00022692"/>
    </source>
</evidence>
<evidence type="ECO:0000256" key="2">
    <source>
        <dbReference type="ARBA" id="ARBA00006780"/>
    </source>
</evidence>
<organism evidence="12 13">
    <name type="scientific">Polychaeton citri CBS 116435</name>
    <dbReference type="NCBI Taxonomy" id="1314669"/>
    <lineage>
        <taxon>Eukaryota</taxon>
        <taxon>Fungi</taxon>
        <taxon>Dikarya</taxon>
        <taxon>Ascomycota</taxon>
        <taxon>Pezizomycotina</taxon>
        <taxon>Dothideomycetes</taxon>
        <taxon>Dothideomycetidae</taxon>
        <taxon>Capnodiales</taxon>
        <taxon>Capnodiaceae</taxon>
        <taxon>Polychaeton</taxon>
    </lineage>
</organism>
<evidence type="ECO:0000313" key="12">
    <source>
        <dbReference type="EMBL" id="KAF2721747.1"/>
    </source>
</evidence>
<evidence type="ECO:0000256" key="10">
    <source>
        <dbReference type="ARBA" id="ARBA00031521"/>
    </source>
</evidence>
<keyword evidence="6 11" id="KW-0496">Mitochondrion</keyword>
<keyword evidence="8 11" id="KW-0143">Chaperone</keyword>
<keyword evidence="4 11" id="KW-0999">Mitochondrion inner membrane</keyword>